<evidence type="ECO:0000256" key="4">
    <source>
        <dbReference type="SAM" id="MobiDB-lite"/>
    </source>
</evidence>
<dbReference type="SMART" id="SM00360">
    <property type="entry name" value="RRM"/>
    <property type="match status" value="3"/>
</dbReference>
<keyword evidence="2 3" id="KW-0694">RNA-binding</keyword>
<protein>
    <recommendedName>
        <fullName evidence="5">RRM domain-containing protein</fullName>
    </recommendedName>
</protein>
<dbReference type="GO" id="GO:0003723">
    <property type="term" value="F:RNA binding"/>
    <property type="evidence" value="ECO:0007669"/>
    <property type="project" value="UniProtKB-UniRule"/>
</dbReference>
<sequence length="517" mass="55834">MPIHESKEVRIPVLPCPCASPPHSHSLLFSLLLLSPHAHTHTHSPPSLTHSTTHSLSCPITVAPSQHPNLPTVPDPSNSLPPHSSLPPRCLAWHWHHSLLPSAMEGVMENGASRAADSVKLFVGQLPKQMNEQQLAEVFSEAGTVYEINIIKDKLTKQSRGCCFLTYTTRQEADTAIEIFHNKRTLQPVASALQVKYADGEMERLEHKLFVGMLPKGASKADVMAVFSPYGNVKELSVIKGSQPTSKGCAFLKYETKEQAIAAIEALNGVHKMEGSPSALVVKWADTEKERQARKVQKAQSVSPPIPGQQPSIFGAVPMGYVTGPPPYNGYPYQPMNNYAMTYPQQSGMVGLPAAIPGAQPDLTTYAPMQPGSYPFGGQQYSVPYQGQMMGHQGQSYPPPLAPSLIGMNTAQAAAAAVRTSVGPQTEGPAGANLFIYHIPPEFGDHELSTAFSSFGNVISAKVFVDKTTGASKCFGFVSYDTPEAAQAAINVMNGFQLSGKRLKVQLKRDTKQSKPY</sequence>
<evidence type="ECO:0000259" key="5">
    <source>
        <dbReference type="PROSITE" id="PS50102"/>
    </source>
</evidence>
<dbReference type="CDD" id="cd12362">
    <property type="entry name" value="RRM3_CELF1-6"/>
    <property type="match status" value="1"/>
</dbReference>
<feature type="region of interest" description="Disordered" evidence="4">
    <location>
        <begin position="60"/>
        <end position="81"/>
    </location>
</feature>
<dbReference type="PROSITE" id="PS50102">
    <property type="entry name" value="RRM"/>
    <property type="match status" value="3"/>
</dbReference>
<gene>
    <name evidence="6" type="ORF">KC19_11G057600</name>
</gene>
<dbReference type="Gene3D" id="3.30.70.330">
    <property type="match status" value="3"/>
</dbReference>
<accession>A0A8T0GBS6</accession>
<dbReference type="InterPro" id="IPR012677">
    <property type="entry name" value="Nucleotide-bd_a/b_plait_sf"/>
</dbReference>
<proteinExistence type="predicted"/>
<keyword evidence="7" id="KW-1185">Reference proteome</keyword>
<dbReference type="PANTHER" id="PTHR24012">
    <property type="entry name" value="RNA BINDING PROTEIN"/>
    <property type="match status" value="1"/>
</dbReference>
<evidence type="ECO:0000256" key="3">
    <source>
        <dbReference type="PROSITE-ProRule" id="PRU00176"/>
    </source>
</evidence>
<dbReference type="FunFam" id="3.30.70.330:FF:000334">
    <property type="entry name" value="RNA-binding protein BRN1"/>
    <property type="match status" value="1"/>
</dbReference>
<evidence type="ECO:0000256" key="1">
    <source>
        <dbReference type="ARBA" id="ARBA00022737"/>
    </source>
</evidence>
<keyword evidence="1" id="KW-0677">Repeat</keyword>
<dbReference type="SUPFAM" id="SSF54928">
    <property type="entry name" value="RNA-binding domain, RBD"/>
    <property type="match status" value="2"/>
</dbReference>
<feature type="domain" description="RRM" evidence="5">
    <location>
        <begin position="432"/>
        <end position="510"/>
    </location>
</feature>
<feature type="domain" description="RRM" evidence="5">
    <location>
        <begin position="119"/>
        <end position="200"/>
    </location>
</feature>
<dbReference type="Proteomes" id="UP000822688">
    <property type="component" value="Chromosome 11"/>
</dbReference>
<feature type="domain" description="RRM" evidence="5">
    <location>
        <begin position="207"/>
        <end position="287"/>
    </location>
</feature>
<dbReference type="CDD" id="cd12361">
    <property type="entry name" value="RRM1_2_CELF1-6_like"/>
    <property type="match status" value="1"/>
</dbReference>
<reference evidence="6 7" key="1">
    <citation type="submission" date="2020-06" db="EMBL/GenBank/DDBJ databases">
        <title>WGS assembly of Ceratodon purpureus strain R40.</title>
        <authorList>
            <person name="Carey S.B."/>
            <person name="Jenkins J."/>
            <person name="Shu S."/>
            <person name="Lovell J.T."/>
            <person name="Sreedasyam A."/>
            <person name="Maumus F."/>
            <person name="Tiley G.P."/>
            <person name="Fernandez-Pozo N."/>
            <person name="Barry K."/>
            <person name="Chen C."/>
            <person name="Wang M."/>
            <person name="Lipzen A."/>
            <person name="Daum C."/>
            <person name="Saski C.A."/>
            <person name="Payton A.C."/>
            <person name="Mcbreen J.C."/>
            <person name="Conrad R.E."/>
            <person name="Kollar L.M."/>
            <person name="Olsson S."/>
            <person name="Huttunen S."/>
            <person name="Landis J.B."/>
            <person name="Wickett N.J."/>
            <person name="Johnson M.G."/>
            <person name="Rensing S.A."/>
            <person name="Grimwood J."/>
            <person name="Schmutz J."/>
            <person name="Mcdaniel S.F."/>
        </authorList>
    </citation>
    <scope>NUCLEOTIDE SEQUENCE [LARGE SCALE GENOMIC DNA]</scope>
    <source>
        <strain evidence="6 7">R40</strain>
    </source>
</reference>
<dbReference type="AlphaFoldDB" id="A0A8T0GBS6"/>
<name>A0A8T0GBS6_CERPU</name>
<dbReference type="InterPro" id="IPR035979">
    <property type="entry name" value="RBD_domain_sf"/>
</dbReference>
<dbReference type="Pfam" id="PF00076">
    <property type="entry name" value="RRM_1"/>
    <property type="match status" value="3"/>
</dbReference>
<dbReference type="EMBL" id="CM026432">
    <property type="protein sequence ID" value="KAG0556490.1"/>
    <property type="molecule type" value="Genomic_DNA"/>
</dbReference>
<evidence type="ECO:0000313" key="6">
    <source>
        <dbReference type="EMBL" id="KAG0556490.1"/>
    </source>
</evidence>
<evidence type="ECO:0000313" key="7">
    <source>
        <dbReference type="Proteomes" id="UP000822688"/>
    </source>
</evidence>
<comment type="caution">
    <text evidence="6">The sequence shown here is derived from an EMBL/GenBank/DDBJ whole genome shotgun (WGS) entry which is preliminary data.</text>
</comment>
<dbReference type="InterPro" id="IPR000504">
    <property type="entry name" value="RRM_dom"/>
</dbReference>
<evidence type="ECO:0000256" key="2">
    <source>
        <dbReference type="ARBA" id="ARBA00022884"/>
    </source>
</evidence>
<organism evidence="6 7">
    <name type="scientific">Ceratodon purpureus</name>
    <name type="common">Fire moss</name>
    <name type="synonym">Dicranum purpureum</name>
    <dbReference type="NCBI Taxonomy" id="3225"/>
    <lineage>
        <taxon>Eukaryota</taxon>
        <taxon>Viridiplantae</taxon>
        <taxon>Streptophyta</taxon>
        <taxon>Embryophyta</taxon>
        <taxon>Bryophyta</taxon>
        <taxon>Bryophytina</taxon>
        <taxon>Bryopsida</taxon>
        <taxon>Dicranidae</taxon>
        <taxon>Pseudoditrichales</taxon>
        <taxon>Ditrichaceae</taxon>
        <taxon>Ceratodon</taxon>
    </lineage>
</organism>
<dbReference type="FunFam" id="3.30.70.330:FF:000013">
    <property type="entry name" value="CUGBP Elav-like family member 1 isoform 2"/>
    <property type="match status" value="1"/>
</dbReference>